<dbReference type="EC" id="4.1.1.97" evidence="3"/>
<dbReference type="RefSeq" id="WP_036160862.1">
    <property type="nucleotide sequence ID" value="NZ_JAMB01000005.1"/>
</dbReference>
<evidence type="ECO:0000313" key="9">
    <source>
        <dbReference type="Proteomes" id="UP000054058"/>
    </source>
</evidence>
<dbReference type="InterPro" id="IPR017580">
    <property type="entry name" value="OHCU_decarboxylase-1"/>
</dbReference>
<comment type="catalytic activity">
    <reaction evidence="1">
        <text>5-hydroxy-2-oxo-4-ureido-2,5-dihydro-1H-imidazole-5-carboxylate + H(+) = (S)-allantoin + CO2</text>
        <dbReference type="Rhea" id="RHEA:26301"/>
        <dbReference type="ChEBI" id="CHEBI:15378"/>
        <dbReference type="ChEBI" id="CHEBI:15678"/>
        <dbReference type="ChEBI" id="CHEBI:16526"/>
        <dbReference type="ChEBI" id="CHEBI:58639"/>
        <dbReference type="EC" id="4.1.1.97"/>
    </reaction>
</comment>
<dbReference type="GO" id="GO:0019628">
    <property type="term" value="P:urate catabolic process"/>
    <property type="evidence" value="ECO:0007669"/>
    <property type="project" value="UniProtKB-UniPathway"/>
</dbReference>
<evidence type="ECO:0000256" key="3">
    <source>
        <dbReference type="ARBA" id="ARBA00012257"/>
    </source>
</evidence>
<protein>
    <recommendedName>
        <fullName evidence="3">2-oxo-4-hydroxy-4-carboxy-5-ureidoimidazoline decarboxylase</fullName>
        <ecNumber evidence="3">4.1.1.97</ecNumber>
    </recommendedName>
</protein>
<dbReference type="STRING" id="1122207.MUS1_12340"/>
<evidence type="ECO:0000256" key="4">
    <source>
        <dbReference type="ARBA" id="ARBA00022631"/>
    </source>
</evidence>
<comment type="pathway">
    <text evidence="2">Purine metabolism; urate degradation; (S)-allantoin from urate: step 3/3.</text>
</comment>
<sequence>MNTLSKLNNAGDDLAVSMISPLIERAPHIAEKVSKHRPFADSHALCDAILCELLKLNEEESLTLFRAHPELAPNKSLSMTSASQQEQGRFDLTSQHNEHRTHLVTLNAQYQEKFGFPFIVALARHTNMESVIKNFETRLAGNRASEMKNAIEQIHAVSAARIKIFLSIDDTTSPKNR</sequence>
<dbReference type="NCBIfam" id="TIGR03164">
    <property type="entry name" value="UHCUDC"/>
    <property type="match status" value="1"/>
</dbReference>
<dbReference type="OrthoDB" id="9800909at2"/>
<evidence type="ECO:0000256" key="6">
    <source>
        <dbReference type="ARBA" id="ARBA00023239"/>
    </source>
</evidence>
<dbReference type="Pfam" id="PF09349">
    <property type="entry name" value="OHCU_decarbox"/>
    <property type="match status" value="1"/>
</dbReference>
<dbReference type="InterPro" id="IPR018020">
    <property type="entry name" value="OHCU_decarboxylase"/>
</dbReference>
<keyword evidence="5" id="KW-0210">Decarboxylase</keyword>
<accession>X7E5E3</accession>
<reference evidence="8 9" key="1">
    <citation type="submission" date="2014-01" db="EMBL/GenBank/DDBJ databases">
        <title>Marinomonas ushuaiensis DSM 15871 Genome Sequencing.</title>
        <authorList>
            <person name="Lai Q."/>
            <person name="Shao Z.S."/>
        </authorList>
    </citation>
    <scope>NUCLEOTIDE SEQUENCE [LARGE SCALE GENOMIC DNA]</scope>
    <source>
        <strain evidence="8 9">DSM 15871</strain>
    </source>
</reference>
<evidence type="ECO:0000256" key="2">
    <source>
        <dbReference type="ARBA" id="ARBA00004754"/>
    </source>
</evidence>
<dbReference type="PANTHER" id="PTHR43466:SF1">
    <property type="entry name" value="2-OXO-4-HYDROXY-4-CARBOXY-5-UREIDOIMIDAZOLINE DECARBOXYLASE-RELATED"/>
    <property type="match status" value="1"/>
</dbReference>
<evidence type="ECO:0000259" key="7">
    <source>
        <dbReference type="Pfam" id="PF09349"/>
    </source>
</evidence>
<dbReference type="Gene3D" id="1.10.3330.10">
    <property type="entry name" value="Oxo-4-hydroxy-4-carboxy-5-ureidoimidazoline decarboxylase"/>
    <property type="match status" value="1"/>
</dbReference>
<dbReference type="Proteomes" id="UP000054058">
    <property type="component" value="Unassembled WGS sequence"/>
</dbReference>
<feature type="domain" description="Oxo-4-hydroxy-4-carboxy-5-ureidoimidazoline decarboxylase" evidence="7">
    <location>
        <begin position="9"/>
        <end position="162"/>
    </location>
</feature>
<dbReference type="GO" id="GO:0006144">
    <property type="term" value="P:purine nucleobase metabolic process"/>
    <property type="evidence" value="ECO:0007669"/>
    <property type="project" value="UniProtKB-KW"/>
</dbReference>
<dbReference type="SUPFAM" id="SSF158694">
    <property type="entry name" value="UraD-Like"/>
    <property type="match status" value="1"/>
</dbReference>
<dbReference type="GO" id="GO:0000255">
    <property type="term" value="P:allantoin metabolic process"/>
    <property type="evidence" value="ECO:0007669"/>
    <property type="project" value="InterPro"/>
</dbReference>
<keyword evidence="4" id="KW-0659">Purine metabolism</keyword>
<proteinExistence type="predicted"/>
<dbReference type="UniPathway" id="UPA00394">
    <property type="reaction ID" value="UER00652"/>
</dbReference>
<dbReference type="eggNOG" id="COG3195">
    <property type="taxonomic scope" value="Bacteria"/>
</dbReference>
<dbReference type="EMBL" id="JAMB01000005">
    <property type="protein sequence ID" value="ETX11182.1"/>
    <property type="molecule type" value="Genomic_DNA"/>
</dbReference>
<evidence type="ECO:0000256" key="1">
    <source>
        <dbReference type="ARBA" id="ARBA00001163"/>
    </source>
</evidence>
<keyword evidence="6" id="KW-0456">Lyase</keyword>
<dbReference type="GO" id="GO:0051997">
    <property type="term" value="F:2-oxo-4-hydroxy-4-carboxy-5-ureidoimidazoline decarboxylase activity"/>
    <property type="evidence" value="ECO:0007669"/>
    <property type="project" value="UniProtKB-EC"/>
</dbReference>
<organism evidence="8 9">
    <name type="scientific">Marinomonas ushuaiensis DSM 15871</name>
    <dbReference type="NCBI Taxonomy" id="1122207"/>
    <lineage>
        <taxon>Bacteria</taxon>
        <taxon>Pseudomonadati</taxon>
        <taxon>Pseudomonadota</taxon>
        <taxon>Gammaproteobacteria</taxon>
        <taxon>Oceanospirillales</taxon>
        <taxon>Oceanospirillaceae</taxon>
        <taxon>Marinomonas</taxon>
    </lineage>
</organism>
<comment type="caution">
    <text evidence="8">The sequence shown here is derived from an EMBL/GenBank/DDBJ whole genome shotgun (WGS) entry which is preliminary data.</text>
</comment>
<keyword evidence="9" id="KW-1185">Reference proteome</keyword>
<dbReference type="PANTHER" id="PTHR43466">
    <property type="entry name" value="2-OXO-4-HYDROXY-4-CARBOXY-5-UREIDOIMIDAZOLINE DECARBOXYLASE-RELATED"/>
    <property type="match status" value="1"/>
</dbReference>
<gene>
    <name evidence="8" type="ORF">MUS1_12340</name>
</gene>
<dbReference type="InterPro" id="IPR036778">
    <property type="entry name" value="OHCU_decarboxylase_sf"/>
</dbReference>
<dbReference type="PATRIC" id="fig|1122207.3.peg.1604"/>
<evidence type="ECO:0000256" key="5">
    <source>
        <dbReference type="ARBA" id="ARBA00022793"/>
    </source>
</evidence>
<dbReference type="AlphaFoldDB" id="X7E5E3"/>
<evidence type="ECO:0000313" key="8">
    <source>
        <dbReference type="EMBL" id="ETX11182.1"/>
    </source>
</evidence>
<name>X7E5E3_9GAMM</name>